<reference evidence="4" key="1">
    <citation type="submission" date="2015-07" db="EMBL/GenBank/DDBJ databases">
        <title>Near-Complete Genome Sequence of the Cellulolytic Bacterium Bacteroides (Pseudobacteroides) cellulosolvens ATCC 35603.</title>
        <authorList>
            <person name="Dassa B."/>
            <person name="Utturkar S.M."/>
            <person name="Klingeman D.M."/>
            <person name="Hurt R.A."/>
            <person name="Keller M."/>
            <person name="Xu J."/>
            <person name="Reddy Y.H.K."/>
            <person name="Borovok I."/>
            <person name="Grinberg I.R."/>
            <person name="Lamed R."/>
            <person name="Zhivin O."/>
            <person name="Bayer E.A."/>
            <person name="Brown S.D."/>
        </authorList>
    </citation>
    <scope>NUCLEOTIDE SEQUENCE [LARGE SCALE GENOMIC DNA]</scope>
    <source>
        <strain evidence="4">DSM 2933</strain>
    </source>
</reference>
<keyword evidence="1" id="KW-0479">Metal-binding</keyword>
<evidence type="ECO:0000313" key="3">
    <source>
        <dbReference type="EMBL" id="KNY27441.1"/>
    </source>
</evidence>
<proteinExistence type="predicted"/>
<evidence type="ECO:0000313" key="4">
    <source>
        <dbReference type="Proteomes" id="UP000036923"/>
    </source>
</evidence>
<evidence type="ECO:0000256" key="1">
    <source>
        <dbReference type="PROSITE-ProRule" id="PRU00325"/>
    </source>
</evidence>
<dbReference type="InterPro" id="IPR007527">
    <property type="entry name" value="Znf_SWIM"/>
</dbReference>
<dbReference type="eggNOG" id="COG4279">
    <property type="taxonomic scope" value="Bacteria"/>
</dbReference>
<comment type="caution">
    <text evidence="3">The sequence shown here is derived from an EMBL/GenBank/DDBJ whole genome shotgun (WGS) entry which is preliminary data.</text>
</comment>
<accession>A0A0L6JNN5</accession>
<dbReference type="Proteomes" id="UP000036923">
    <property type="component" value="Unassembled WGS sequence"/>
</dbReference>
<feature type="domain" description="SWIM-type" evidence="2">
    <location>
        <begin position="55"/>
        <end position="91"/>
    </location>
</feature>
<dbReference type="PATRIC" id="fig|398512.5.peg.2844"/>
<dbReference type="PROSITE" id="PS50966">
    <property type="entry name" value="ZF_SWIM"/>
    <property type="match status" value="1"/>
</dbReference>
<dbReference type="EMBL" id="LGTC01000001">
    <property type="protein sequence ID" value="KNY27441.1"/>
    <property type="molecule type" value="Genomic_DNA"/>
</dbReference>
<evidence type="ECO:0000259" key="2">
    <source>
        <dbReference type="PROSITE" id="PS50966"/>
    </source>
</evidence>
<keyword evidence="4" id="KW-1185">Reference proteome</keyword>
<sequence length="478" mass="54908">MINITEEFINQLAPNQSAVSNGWGLVKKNKFVKLNMSEDGTIIFGECSGSGSSNYNTSADFNKPESPVFRCSCPSRQFPCKHALGLMYAYVSGKNFEKAEIPEDILEKREKIDKKEQKKKEKEQEQPEPKKVNVSALKKKVKTQIEGLEVLEKLVYSIVQNGLGTINKKTIALLEDQAKQLGNYYLSGPQAALREFIYLFKENENHEKIYTDASDLLSRLYALCKKGREHLSKKLQSDELAPDNTSSIEDSLGYTWQLNELKNQGLLRSDTELIQLAFTSFPSASRGEYVDNGIWFNFTSGEVHNSYNFRPFKAVKYIREDDSISKVLMIKELYTYPGTDLNCRVRWENNDMRDADSKDFLRIRSFAKESFSEAVKLVKNQIKNPLSDKAPVILLKFLRFGTVDNEFVIEDHTGQRLILEKPQNEHFPEGINILKLLKPEMLADQVMLLRFWHDMDRRRLTAVPLSLITNNRIIRLGF</sequence>
<organism evidence="3 4">
    <name type="scientific">Pseudobacteroides cellulosolvens ATCC 35603 = DSM 2933</name>
    <dbReference type="NCBI Taxonomy" id="398512"/>
    <lineage>
        <taxon>Bacteria</taxon>
        <taxon>Bacillati</taxon>
        <taxon>Bacillota</taxon>
        <taxon>Clostridia</taxon>
        <taxon>Eubacteriales</taxon>
        <taxon>Oscillospiraceae</taxon>
        <taxon>Pseudobacteroides</taxon>
    </lineage>
</organism>
<dbReference type="AlphaFoldDB" id="A0A0L6JNN5"/>
<gene>
    <name evidence="3" type="ORF">Bccel_2712</name>
</gene>
<dbReference type="STRING" id="398512.Bccel_2712"/>
<dbReference type="GO" id="GO:0008270">
    <property type="term" value="F:zinc ion binding"/>
    <property type="evidence" value="ECO:0007669"/>
    <property type="project" value="UniProtKB-KW"/>
</dbReference>
<dbReference type="Pfam" id="PF04434">
    <property type="entry name" value="SWIM"/>
    <property type="match status" value="1"/>
</dbReference>
<name>A0A0L6JNN5_9FIRM</name>
<keyword evidence="1" id="KW-0862">Zinc</keyword>
<dbReference type="RefSeq" id="WP_036944096.1">
    <property type="nucleotide sequence ID" value="NZ_JQKC01000025.1"/>
</dbReference>
<protein>
    <recommendedName>
        <fullName evidence="2">SWIM-type domain-containing protein</fullName>
    </recommendedName>
</protein>
<keyword evidence="1" id="KW-0863">Zinc-finger</keyword>